<dbReference type="Proteomes" id="UP001217089">
    <property type="component" value="Unassembled WGS sequence"/>
</dbReference>
<sequence>MLSDWPSSLAVDNKTECLYFKNSLVPQKLSKFFFLDGGKDPVIFNLYCGSQFLIGGKDPVIFNLYCGSQFLIGGKDPVIFNLYLDSQFLNGGKRLSQFYLILWQSVLDVGKEPDIINLYSGSQFWMLSVFDVGKDQVNFNLYLDSQFLNGGKRLSQFYLMLLQSVLDVGKDPVNCNLYLDSQFLNGGKRLSQFYLMLLQSVLDLVLDVSKDQVNFNLYSGSQFWMLSVLDVGKDPVNCNLYLDSQSLNGGKRLSQFYLMLLQSVLDVGKVPVNFNLYSGSQFWMLSVLDVGKDHVNFNLYLDSQFLNGGKRLSQFYLILWQSVLDVGKDPVNFNLYSGSQFWMLSVLDVGKDHVNFNLYLDSQFLNGGKRLSQFYLILWQSVLDVGKDPVNFNLYSGSQFWMLSVLDVGKDQVNFNLYLDSQFLNGGKRLSQFYLMLLQSVLDVGKDPVNCNLYLDSHQFLIGGKDPVIFNLYCGSQFLIGGKDPVIFNLYCGSQFLIGGKDPVIFNLYCGSQFLIGGKDLVIFNWHYSRNYSKKIYTNNSTGDAESKTGKAYSKSLEDVTECRFAINGNSIQKLSDKIVKEDNLLINLKLVIQNSGNQLCNRRLILIILRIQKLFMPFSKFNTESLRHSTNYMYKNWDSMVLDVVMPKEVNFGILLRLLIELSIFRFPMVYGIAIVKMKLGNPKNLKTRPCFEQYFILLANHRTSDSLFIGKLIIINLDQPNISFKLKFCSLLAEMKQKLFTKKKTRRNFGEETRFFINGCLIGLCCSVIILCFYINLPNSSPFVLFVLGNLNPILKQLKMKLYIKYEFKYHSSFSIQSFYFLNCNQRKTESEKYMKMNSKLTMWTIYDQPSPFEHFLINGFHWSPCKHFIISDIHVNIFIISGLHVNIFYQWSPCKHFIINGLHRSPCEDFIISGLHLVVILLLSHKFLNVVYVVICSFFLFFVLVVILLLSHKFLNVVYVFFSFCLLYNYFSLLYNFFVCCIIISFVKQFFFVCCITVFVFSIITFVCCIIILVCCIIIFLVFVV</sequence>
<feature type="transmembrane region" description="Helical" evidence="1">
    <location>
        <begin position="655"/>
        <end position="677"/>
    </location>
</feature>
<proteinExistence type="predicted"/>
<dbReference type="EMBL" id="JARBDR010000908">
    <property type="protein sequence ID" value="KAJ8303798.1"/>
    <property type="molecule type" value="Genomic_DNA"/>
</dbReference>
<feature type="transmembrane region" description="Helical" evidence="1">
    <location>
        <begin position="960"/>
        <end position="981"/>
    </location>
</feature>
<keyword evidence="3" id="KW-1185">Reference proteome</keyword>
<comment type="caution">
    <text evidence="2">The sequence shown here is derived from an EMBL/GenBank/DDBJ whole genome shotgun (WGS) entry which is preliminary data.</text>
</comment>
<evidence type="ECO:0000313" key="2">
    <source>
        <dbReference type="EMBL" id="KAJ8303798.1"/>
    </source>
</evidence>
<keyword evidence="1" id="KW-0812">Transmembrane</keyword>
<feature type="transmembrane region" description="Helical" evidence="1">
    <location>
        <begin position="933"/>
        <end position="954"/>
    </location>
</feature>
<keyword evidence="1" id="KW-0472">Membrane</keyword>
<evidence type="ECO:0008006" key="4">
    <source>
        <dbReference type="Google" id="ProtNLM"/>
    </source>
</evidence>
<gene>
    <name evidence="2" type="ORF">KUTeg_018721</name>
</gene>
<accession>A0ABQ9EES1</accession>
<feature type="transmembrane region" description="Helical" evidence="1">
    <location>
        <begin position="757"/>
        <end position="779"/>
    </location>
</feature>
<evidence type="ECO:0000256" key="1">
    <source>
        <dbReference type="SAM" id="Phobius"/>
    </source>
</evidence>
<organism evidence="2 3">
    <name type="scientific">Tegillarca granosa</name>
    <name type="common">Malaysian cockle</name>
    <name type="synonym">Anadara granosa</name>
    <dbReference type="NCBI Taxonomy" id="220873"/>
    <lineage>
        <taxon>Eukaryota</taxon>
        <taxon>Metazoa</taxon>
        <taxon>Spiralia</taxon>
        <taxon>Lophotrochozoa</taxon>
        <taxon>Mollusca</taxon>
        <taxon>Bivalvia</taxon>
        <taxon>Autobranchia</taxon>
        <taxon>Pteriomorphia</taxon>
        <taxon>Arcoida</taxon>
        <taxon>Arcoidea</taxon>
        <taxon>Arcidae</taxon>
        <taxon>Tegillarca</taxon>
    </lineage>
</organism>
<feature type="transmembrane region" description="Helical" evidence="1">
    <location>
        <begin position="993"/>
        <end position="1026"/>
    </location>
</feature>
<reference evidence="2 3" key="1">
    <citation type="submission" date="2022-12" db="EMBL/GenBank/DDBJ databases">
        <title>Chromosome-level genome of Tegillarca granosa.</title>
        <authorList>
            <person name="Kim J."/>
        </authorList>
    </citation>
    <scope>NUCLEOTIDE SEQUENCE [LARGE SCALE GENOMIC DNA]</scope>
    <source>
        <strain evidence="2">Teg-2019</strain>
        <tissue evidence="2">Adductor muscle</tissue>
    </source>
</reference>
<evidence type="ECO:0000313" key="3">
    <source>
        <dbReference type="Proteomes" id="UP001217089"/>
    </source>
</evidence>
<name>A0ABQ9EES1_TEGGR</name>
<keyword evidence="1" id="KW-1133">Transmembrane helix</keyword>
<protein>
    <recommendedName>
        <fullName evidence="4">Transmembrane protein</fullName>
    </recommendedName>
</protein>